<dbReference type="Pfam" id="PF00664">
    <property type="entry name" value="ABC_membrane"/>
    <property type="match status" value="1"/>
</dbReference>
<dbReference type="InterPro" id="IPR036640">
    <property type="entry name" value="ABC1_TM_sf"/>
</dbReference>
<comment type="subcellular location">
    <subcellularLocation>
        <location evidence="1">Membrane</location>
        <topology evidence="1">Multi-pass membrane protein</topology>
    </subcellularLocation>
</comment>
<dbReference type="SUPFAM" id="SSF90123">
    <property type="entry name" value="ABC transporter transmembrane region"/>
    <property type="match status" value="1"/>
</dbReference>
<dbReference type="GO" id="GO:0005524">
    <property type="term" value="F:ATP binding"/>
    <property type="evidence" value="ECO:0007669"/>
    <property type="project" value="InterPro"/>
</dbReference>
<dbReference type="CDD" id="cd18578">
    <property type="entry name" value="ABC_6TM_Pgp_ABCB1_D2_like"/>
    <property type="match status" value="1"/>
</dbReference>
<dbReference type="GO" id="GO:0016887">
    <property type="term" value="F:ATP hydrolysis activity"/>
    <property type="evidence" value="ECO:0007669"/>
    <property type="project" value="InterPro"/>
</dbReference>
<keyword evidence="2 5" id="KW-0812">Transmembrane</keyword>
<evidence type="ECO:0000259" key="6">
    <source>
        <dbReference type="PROSITE" id="PS50929"/>
    </source>
</evidence>
<evidence type="ECO:0000256" key="5">
    <source>
        <dbReference type="SAM" id="Phobius"/>
    </source>
</evidence>
<sequence>MQHILVICLIILASIGFLTFSFHFTASLLFGHASERVTLDFRVRSFKAILDQDAAYFDNPGHAPGKLITRLATDAPNVKAVIDSRMMSVVYNTTAWVLCVVIALVYAWPVGVLGGVMSMSLGISMVCLARRIQSINVELIKKNEAGRMSIEIVESVRTIQLLTREKSFLDKYSGASKGLLKSDWLRGRTEALNLAFSQSFIFYALAACYALGIHLINIEYLQKDAMYRSVIAMLLSCMSIMQSSAFFPELVKARTASALLFNIMDRKPTTGDIDDGHNIRLDGRIHFENVRFAYPQRPHQPILRGLGFTADRGQTVALVGPSGAGKSSVISMLERFYDIAGGSVVSSSRAVFGK</sequence>
<dbReference type="Pfam" id="PF00005">
    <property type="entry name" value="ABC_tran"/>
    <property type="match status" value="1"/>
</dbReference>
<feature type="transmembrane region" description="Helical" evidence="5">
    <location>
        <begin position="225"/>
        <end position="247"/>
    </location>
</feature>
<dbReference type="SUPFAM" id="SSF52540">
    <property type="entry name" value="P-loop containing nucleoside triphosphate hydrolases"/>
    <property type="match status" value="1"/>
</dbReference>
<evidence type="ECO:0000256" key="4">
    <source>
        <dbReference type="ARBA" id="ARBA00023136"/>
    </source>
</evidence>
<dbReference type="AlphaFoldDB" id="A0AAV5TYX4"/>
<keyword evidence="3 5" id="KW-1133">Transmembrane helix</keyword>
<dbReference type="PANTHER" id="PTHR24221">
    <property type="entry name" value="ATP-BINDING CASSETTE SUB-FAMILY B"/>
    <property type="match status" value="1"/>
</dbReference>
<dbReference type="InterPro" id="IPR027417">
    <property type="entry name" value="P-loop_NTPase"/>
</dbReference>
<dbReference type="GO" id="GO:0016020">
    <property type="term" value="C:membrane"/>
    <property type="evidence" value="ECO:0007669"/>
    <property type="project" value="UniProtKB-SubCell"/>
</dbReference>
<dbReference type="Gene3D" id="1.20.1560.10">
    <property type="entry name" value="ABC transporter type 1, transmembrane domain"/>
    <property type="match status" value="2"/>
</dbReference>
<name>A0AAV5TYX4_9BILA</name>
<evidence type="ECO:0000256" key="1">
    <source>
        <dbReference type="ARBA" id="ARBA00004141"/>
    </source>
</evidence>
<proteinExistence type="predicted"/>
<evidence type="ECO:0000256" key="3">
    <source>
        <dbReference type="ARBA" id="ARBA00022989"/>
    </source>
</evidence>
<dbReference type="Proteomes" id="UP001432027">
    <property type="component" value="Unassembled WGS sequence"/>
</dbReference>
<evidence type="ECO:0000256" key="2">
    <source>
        <dbReference type="ARBA" id="ARBA00022692"/>
    </source>
</evidence>
<feature type="transmembrane region" description="Helical" evidence="5">
    <location>
        <begin position="191"/>
        <end position="213"/>
    </location>
</feature>
<dbReference type="PANTHER" id="PTHR24221:SF243">
    <property type="entry name" value="P-GLYCOPROTEIN RELATED"/>
    <property type="match status" value="1"/>
</dbReference>
<feature type="domain" description="ABC transmembrane type-1" evidence="6">
    <location>
        <begin position="1"/>
        <end position="252"/>
    </location>
</feature>
<reference evidence="7" key="1">
    <citation type="submission" date="2023-10" db="EMBL/GenBank/DDBJ databases">
        <title>Genome assembly of Pristionchus species.</title>
        <authorList>
            <person name="Yoshida K."/>
            <person name="Sommer R.J."/>
        </authorList>
    </citation>
    <scope>NUCLEOTIDE SEQUENCE</scope>
    <source>
        <strain evidence="7">RS0144</strain>
    </source>
</reference>
<evidence type="ECO:0000313" key="7">
    <source>
        <dbReference type="EMBL" id="GMS99760.1"/>
    </source>
</evidence>
<organism evidence="7 8">
    <name type="scientific">Pristionchus entomophagus</name>
    <dbReference type="NCBI Taxonomy" id="358040"/>
    <lineage>
        <taxon>Eukaryota</taxon>
        <taxon>Metazoa</taxon>
        <taxon>Ecdysozoa</taxon>
        <taxon>Nematoda</taxon>
        <taxon>Chromadorea</taxon>
        <taxon>Rhabditida</taxon>
        <taxon>Rhabditina</taxon>
        <taxon>Diplogasteromorpha</taxon>
        <taxon>Diplogasteroidea</taxon>
        <taxon>Neodiplogasteridae</taxon>
        <taxon>Pristionchus</taxon>
    </lineage>
</organism>
<keyword evidence="4 5" id="KW-0472">Membrane</keyword>
<keyword evidence="8" id="KW-1185">Reference proteome</keyword>
<comment type="caution">
    <text evidence="7">The sequence shown here is derived from an EMBL/GenBank/DDBJ whole genome shotgun (WGS) entry which is preliminary data.</text>
</comment>
<dbReference type="InterPro" id="IPR003439">
    <property type="entry name" value="ABC_transporter-like_ATP-bd"/>
</dbReference>
<dbReference type="GO" id="GO:0140359">
    <property type="term" value="F:ABC-type transporter activity"/>
    <property type="evidence" value="ECO:0007669"/>
    <property type="project" value="InterPro"/>
</dbReference>
<gene>
    <name evidence="7" type="ORF">PENTCL1PPCAC_21934</name>
</gene>
<protein>
    <recommendedName>
        <fullName evidence="6">ABC transmembrane type-1 domain-containing protein</fullName>
    </recommendedName>
</protein>
<dbReference type="InterPro" id="IPR011527">
    <property type="entry name" value="ABC1_TM_dom"/>
</dbReference>
<evidence type="ECO:0000313" key="8">
    <source>
        <dbReference type="Proteomes" id="UP001432027"/>
    </source>
</evidence>
<dbReference type="Gene3D" id="3.40.50.300">
    <property type="entry name" value="P-loop containing nucleotide triphosphate hydrolases"/>
    <property type="match status" value="1"/>
</dbReference>
<accession>A0AAV5TYX4</accession>
<dbReference type="EMBL" id="BTSX01000005">
    <property type="protein sequence ID" value="GMS99760.1"/>
    <property type="molecule type" value="Genomic_DNA"/>
</dbReference>
<feature type="transmembrane region" description="Helical" evidence="5">
    <location>
        <begin position="95"/>
        <end position="128"/>
    </location>
</feature>
<dbReference type="InterPro" id="IPR039421">
    <property type="entry name" value="Type_1_exporter"/>
</dbReference>
<dbReference type="FunFam" id="1.20.1560.10:FF:000146">
    <property type="entry name" value="p-GlycoProtein related"/>
    <property type="match status" value="1"/>
</dbReference>
<dbReference type="PROSITE" id="PS50929">
    <property type="entry name" value="ABC_TM1F"/>
    <property type="match status" value="1"/>
</dbReference>